<sequence length="82" mass="8302">MSGYVATCVAAVVGASVTAGGVVLATVAGKVESGNVSAVDFEELSLLQAARAVAATSTMPRLSRARSDEGERIAKVWHPGRS</sequence>
<evidence type="ECO:0000313" key="2">
    <source>
        <dbReference type="EMBL" id="CAB4732438.1"/>
    </source>
</evidence>
<dbReference type="EMBL" id="CAFBMT010000005">
    <property type="protein sequence ID" value="CAB4927777.1"/>
    <property type="molecule type" value="Genomic_DNA"/>
</dbReference>
<gene>
    <name evidence="2" type="ORF">UFOPK2656_02225</name>
    <name evidence="3" type="ORF">UFOPK3651_01282</name>
    <name evidence="1" type="ORF">UFOPK4189_01017</name>
</gene>
<protein>
    <submittedName>
        <fullName evidence="1">Unannotated protein</fullName>
    </submittedName>
</protein>
<name>A0A6J6A2Z7_9ZZZZ</name>
<proteinExistence type="predicted"/>
<accession>A0A6J6A2Z7</accession>
<dbReference type="EMBL" id="CAESGF010000005">
    <property type="protein sequence ID" value="CAB4363235.1"/>
    <property type="molecule type" value="Genomic_DNA"/>
</dbReference>
<evidence type="ECO:0000313" key="3">
    <source>
        <dbReference type="EMBL" id="CAB4927777.1"/>
    </source>
</evidence>
<evidence type="ECO:0000313" key="1">
    <source>
        <dbReference type="EMBL" id="CAB4363235.1"/>
    </source>
</evidence>
<organism evidence="1">
    <name type="scientific">freshwater metagenome</name>
    <dbReference type="NCBI Taxonomy" id="449393"/>
    <lineage>
        <taxon>unclassified sequences</taxon>
        <taxon>metagenomes</taxon>
        <taxon>ecological metagenomes</taxon>
    </lineage>
</organism>
<reference evidence="1" key="1">
    <citation type="submission" date="2020-05" db="EMBL/GenBank/DDBJ databases">
        <authorList>
            <person name="Chiriac C."/>
            <person name="Salcher M."/>
            <person name="Ghai R."/>
            <person name="Kavagutti S V."/>
        </authorList>
    </citation>
    <scope>NUCLEOTIDE SEQUENCE</scope>
</reference>
<dbReference type="EMBL" id="CAEZYF010000014">
    <property type="protein sequence ID" value="CAB4732438.1"/>
    <property type="molecule type" value="Genomic_DNA"/>
</dbReference>
<dbReference type="AlphaFoldDB" id="A0A6J6A2Z7"/>